<evidence type="ECO:0000256" key="2">
    <source>
        <dbReference type="SAM" id="Phobius"/>
    </source>
</evidence>
<accession>C7MHH5</accession>
<feature type="transmembrane region" description="Helical" evidence="2">
    <location>
        <begin position="220"/>
        <end position="239"/>
    </location>
</feature>
<sequence length="258" mass="27709">MHREAAPPPTPGRQRDTERSPELSIEGVLLDIHWFIVAALFVLRPSDVFSRAVDGELRQPGPVALVLVVLIATAGLALGALNSRVSRGFVAGACDGSCRGSVSSGPMYTARAPRRPLKGANGDDESPELWTEGVLMTFYCFIVAALFVLRPSGAFSSAVDGGLRRPGLVGRVLMILIVTAGRVRVVLIVTVGRVRVVLIVKATSEKCKGQRPRGGRAIPVLRLVFNVLGSPLTVLGWYFTLETLVERFELVVRMILGG</sequence>
<keyword evidence="2" id="KW-0812">Transmembrane</keyword>
<keyword evidence="2" id="KW-0472">Membrane</keyword>
<feature type="transmembrane region" description="Helical" evidence="2">
    <location>
        <begin position="63"/>
        <end position="81"/>
    </location>
</feature>
<dbReference type="Proteomes" id="UP000001919">
    <property type="component" value="Chromosome"/>
</dbReference>
<organism evidence="3 4">
    <name type="scientific">Brachybacterium faecium (strain ATCC 43885 / DSM 4810 / JCM 11609 / LMG 19847 / NBRC 14762 / NCIMB 9860 / 6-10)</name>
    <dbReference type="NCBI Taxonomy" id="446465"/>
    <lineage>
        <taxon>Bacteria</taxon>
        <taxon>Bacillati</taxon>
        <taxon>Actinomycetota</taxon>
        <taxon>Actinomycetes</taxon>
        <taxon>Micrococcales</taxon>
        <taxon>Dermabacteraceae</taxon>
        <taxon>Brachybacterium</taxon>
    </lineage>
</organism>
<dbReference type="KEGG" id="bfa:Bfae_05150"/>
<protein>
    <submittedName>
        <fullName evidence="3">Uncharacterized protein</fullName>
    </submittedName>
</protein>
<reference evidence="3 4" key="1">
    <citation type="journal article" date="2009" name="Stand. Genomic Sci.">
        <title>Complete genome sequence of Brachybacterium faecium type strain (Schefferle 6-10).</title>
        <authorList>
            <person name="Lapidus A."/>
            <person name="Pukall R."/>
            <person name="Labuttii K."/>
            <person name="Copeland A."/>
            <person name="Del Rio T.G."/>
            <person name="Nolan M."/>
            <person name="Chen F."/>
            <person name="Lucas S."/>
            <person name="Tice H."/>
            <person name="Cheng J.F."/>
            <person name="Bruce D."/>
            <person name="Goodwin L."/>
            <person name="Pitluck S."/>
            <person name="Rohde M."/>
            <person name="Goker M."/>
            <person name="Pati A."/>
            <person name="Ivanova N."/>
            <person name="Mavrommatis K."/>
            <person name="Chen A."/>
            <person name="Palaniappan K."/>
            <person name="D'haeseleer P."/>
            <person name="Chain P."/>
            <person name="Bristow J."/>
            <person name="Eisen J.A."/>
            <person name="Markowitz V."/>
            <person name="Hugenholtz P."/>
            <person name="Kyrpides N.C."/>
            <person name="Klenk H.P."/>
        </authorList>
    </citation>
    <scope>NUCLEOTIDE SEQUENCE [LARGE SCALE GENOMIC DNA]</scope>
    <source>
        <strain evidence="4">ATCC 43885 / DSM 4810 / JCM 11609 / LMG 19847 / NBRC 14762 / NCIMB 9860 / 6-10</strain>
    </source>
</reference>
<feature type="compositionally biased region" description="Pro residues" evidence="1">
    <location>
        <begin position="1"/>
        <end position="11"/>
    </location>
</feature>
<dbReference type="AlphaFoldDB" id="C7MHH5"/>
<evidence type="ECO:0000256" key="1">
    <source>
        <dbReference type="SAM" id="MobiDB-lite"/>
    </source>
</evidence>
<keyword evidence="2" id="KW-1133">Transmembrane helix</keyword>
<feature type="transmembrane region" description="Helical" evidence="2">
    <location>
        <begin position="172"/>
        <end position="200"/>
    </location>
</feature>
<feature type="transmembrane region" description="Helical" evidence="2">
    <location>
        <begin position="134"/>
        <end position="152"/>
    </location>
</feature>
<dbReference type="EMBL" id="CP001643">
    <property type="protein sequence ID" value="ACU84384.1"/>
    <property type="molecule type" value="Genomic_DNA"/>
</dbReference>
<dbReference type="HOGENOM" id="CLU_1076336_0_0_11"/>
<evidence type="ECO:0000313" key="4">
    <source>
        <dbReference type="Proteomes" id="UP000001919"/>
    </source>
</evidence>
<evidence type="ECO:0000313" key="3">
    <source>
        <dbReference type="EMBL" id="ACU84384.1"/>
    </source>
</evidence>
<feature type="region of interest" description="Disordered" evidence="1">
    <location>
        <begin position="1"/>
        <end position="20"/>
    </location>
</feature>
<name>C7MHH5_BRAFD</name>
<keyword evidence="4" id="KW-1185">Reference proteome</keyword>
<feature type="transmembrane region" description="Helical" evidence="2">
    <location>
        <begin position="23"/>
        <end position="43"/>
    </location>
</feature>
<proteinExistence type="predicted"/>
<gene>
    <name evidence="3" type="ordered locus">Bfae_05150</name>
</gene>